<gene>
    <name evidence="1" type="ORF">SpAn4DRAFT_4822</name>
</gene>
<keyword evidence="2" id="KW-1185">Reference proteome</keyword>
<evidence type="ECO:0000313" key="1">
    <source>
        <dbReference type="EMBL" id="CQR69957.1"/>
    </source>
</evidence>
<accession>A0A0U1KRA0</accession>
<dbReference type="Proteomes" id="UP000049855">
    <property type="component" value="Unassembled WGS sequence"/>
</dbReference>
<proteinExistence type="predicted"/>
<name>A0A0U1KRA0_9FIRM</name>
<organism evidence="1 2">
    <name type="scientific">Sporomusa ovata</name>
    <dbReference type="NCBI Taxonomy" id="2378"/>
    <lineage>
        <taxon>Bacteria</taxon>
        <taxon>Bacillati</taxon>
        <taxon>Bacillota</taxon>
        <taxon>Negativicutes</taxon>
        <taxon>Selenomonadales</taxon>
        <taxon>Sporomusaceae</taxon>
        <taxon>Sporomusa</taxon>
    </lineage>
</organism>
<evidence type="ECO:0000313" key="2">
    <source>
        <dbReference type="Proteomes" id="UP000049855"/>
    </source>
</evidence>
<dbReference type="AlphaFoldDB" id="A0A0U1KRA0"/>
<sequence length="233" mass="26975">MFICSRCGLCCTMVTRNDIYKYLNRGDGVCIYFNCATKLCSIYKERPIICRVDDAYEQYFRNEFTLQEYYEENYKACEKFKKMDGVKMSNIKAALQAKFEGIFGFAPGDDYAPRVRNALEIICQGKYREADLLDITDTSIMSNGKSGLVLTLDSVCVKDSGNSTSKFIARYEDIDYMHMNEDSFLGVDITALELNMKYGTTYRISIDKINKDKLMEFINYAISLYENDEKLEW</sequence>
<protein>
    <submittedName>
        <fullName evidence="1">Uncharacterized protein</fullName>
    </submittedName>
</protein>
<reference evidence="2" key="1">
    <citation type="submission" date="2015-03" db="EMBL/GenBank/DDBJ databases">
        <authorList>
            <person name="Nijsse Bart"/>
        </authorList>
    </citation>
    <scope>NUCLEOTIDE SEQUENCE [LARGE SCALE GENOMIC DNA]</scope>
</reference>
<dbReference type="EMBL" id="CTRP01000001">
    <property type="protein sequence ID" value="CQR69957.1"/>
    <property type="molecule type" value="Genomic_DNA"/>
</dbReference>